<dbReference type="InterPro" id="IPR036188">
    <property type="entry name" value="FAD/NAD-bd_sf"/>
</dbReference>
<dbReference type="Pfam" id="PF01077">
    <property type="entry name" value="NIR_SIR"/>
    <property type="match status" value="1"/>
</dbReference>
<feature type="domain" description="FAD/NAD(P)-binding" evidence="20">
    <location>
        <begin position="4"/>
        <end position="301"/>
    </location>
</feature>
<keyword evidence="10" id="KW-0560">Oxidoreductase</keyword>
<dbReference type="InterPro" id="IPR041854">
    <property type="entry name" value="BFD-like_2Fe2S-bd_dom_sf"/>
</dbReference>
<gene>
    <name evidence="22" type="ORF">A3G33_03690</name>
</gene>
<dbReference type="PRINTS" id="PR00368">
    <property type="entry name" value="FADPNR"/>
</dbReference>
<evidence type="ECO:0000259" key="19">
    <source>
        <dbReference type="Pfam" id="PF04324"/>
    </source>
</evidence>
<dbReference type="SUPFAM" id="SSF55124">
    <property type="entry name" value="Nitrite/Sulfite reductase N-terminal domain-like"/>
    <property type="match status" value="1"/>
</dbReference>
<dbReference type="PRINTS" id="PR00397">
    <property type="entry name" value="SIROHAEM"/>
</dbReference>
<evidence type="ECO:0000256" key="16">
    <source>
        <dbReference type="PIRSR" id="PIRSR037149-1"/>
    </source>
</evidence>
<dbReference type="GO" id="GO:0042128">
    <property type="term" value="P:nitrate assimilation"/>
    <property type="evidence" value="ECO:0007669"/>
    <property type="project" value="UniProtKB-UniRule"/>
</dbReference>
<feature type="domain" description="Nitrite/sulphite reductase 4Fe-4S" evidence="17">
    <location>
        <begin position="643"/>
        <end position="770"/>
    </location>
</feature>
<dbReference type="Pfam" id="PF03460">
    <property type="entry name" value="NIR_SIR_ferr"/>
    <property type="match status" value="1"/>
</dbReference>
<reference evidence="22 23" key="1">
    <citation type="journal article" date="2016" name="Nat. Commun.">
        <title>Thousands of microbial genomes shed light on interconnected biogeochemical processes in an aquifer system.</title>
        <authorList>
            <person name="Anantharaman K."/>
            <person name="Brown C.T."/>
            <person name="Hug L.A."/>
            <person name="Sharon I."/>
            <person name="Castelle C.J."/>
            <person name="Probst A.J."/>
            <person name="Thomas B.C."/>
            <person name="Singh A."/>
            <person name="Wilkins M.J."/>
            <person name="Karaoz U."/>
            <person name="Brodie E.L."/>
            <person name="Williams K.H."/>
            <person name="Hubbard S.S."/>
            <person name="Banfield J.F."/>
        </authorList>
    </citation>
    <scope>NUCLEOTIDE SEQUENCE [LARGE SCALE GENOMIC DNA]</scope>
</reference>
<evidence type="ECO:0000256" key="11">
    <source>
        <dbReference type="ARBA" id="ARBA00023004"/>
    </source>
</evidence>
<evidence type="ECO:0000256" key="14">
    <source>
        <dbReference type="ARBA" id="ARBA00034078"/>
    </source>
</evidence>
<sequence length="831" mass="91334">MKKKIVVIGNGMAGARIVQEILSRDSDLFEFVMFGAEPYGNYNRILLSNVLNQTQEASDIFINPLSWFEENKIKLYAGCKVVKIDTERKVVLAHSLPPNASAYAVHDEQLFTGEPFEESYDHVIIATGSRPFVPPMEGFDGEGTFLFRTIDDCHRIAEYAKSCRRAVVIGGGLLGLEAARGLMTHNVEVTVIEAAGQLMPAQLDIASGQMLMRNMETLGITVLTDHKTAQIHREGGKVHSLVFTDGATIPTDMVIVSAGIRPITEVAHHSGLTVNKGILCNDQMRTSDPSIYALGECVEHRGKLYGLVEPIWQQAFVLADVLTGFKPNAVYEGSKTGTKLKVMGVDLMSLGEKEPGLPGDEVIVYREPNKGVYKKLIVRDNKLYGAILLGDADAANVLLQMFFNDQQVPENRSDLLFGEIKRSAFIQAVDLPDHAQICKCNGVNKKTIVDAIDGGAQTVAAVGGKTKAGKGCGSCRNLIAQIIEAKLGKVSYDPSEHYYVPGIPLEKSQLVAMIRAKSLKSVSAVFTELTEGKEDPDSKPGLASLLKILWPKEYEDERDARFINDRVHANIQKDGTFSVIPRIYGGVTSAKELLRIARAAVKYSVKMVKLTGGQRIDLLGVKKNDLPKAWKDLGMTSGHAYSKSFRTCKSCVGTDFCRYGIGDSIALAQKIERRFQGIESPHKLKLATAGCPRNCSEAYVKDIGAVAIEGDQWEIYVGGAAGGNVRKGDLLCTVNTHEEVLRYTGRFMEYYREHAKYTERSYGFVERIKIDVLHGILVKDSLGICAQLDERIQKAVDSYKDPWLEGEVPAYPAQFEGPQLAQVLKETENNS</sequence>
<dbReference type="InterPro" id="IPR006066">
    <property type="entry name" value="NO2/SO3_Rdtase_FeS/sirohaem_BS"/>
</dbReference>
<proteinExistence type="inferred from homology"/>
<dbReference type="Gene3D" id="1.10.10.1100">
    <property type="entry name" value="BFD-like [2Fe-2S]-binding domain"/>
    <property type="match status" value="1"/>
</dbReference>
<comment type="caution">
    <text evidence="22">The sequence shown here is derived from an EMBL/GenBank/DDBJ whole genome shotgun (WGS) entry which is preliminary data.</text>
</comment>
<dbReference type="InterPro" id="IPR041575">
    <property type="entry name" value="Rubredoxin_C"/>
</dbReference>
<feature type="domain" description="NADH-rubredoxin oxidoreductase C-terminal" evidence="21">
    <location>
        <begin position="338"/>
        <end position="398"/>
    </location>
</feature>
<dbReference type="InterPro" id="IPR006067">
    <property type="entry name" value="NO2/SO3_Rdtase_4Fe4S_dom"/>
</dbReference>
<name>A0A1G1L2A8_9BACT</name>
<evidence type="ECO:0000256" key="2">
    <source>
        <dbReference type="ARBA" id="ARBA00005096"/>
    </source>
</evidence>
<evidence type="ECO:0000256" key="6">
    <source>
        <dbReference type="ARBA" id="ARBA00022630"/>
    </source>
</evidence>
<keyword evidence="8 16" id="KW-0479">Metal-binding</keyword>
<dbReference type="GO" id="GO:0050660">
    <property type="term" value="F:flavin adenine dinucleotide binding"/>
    <property type="evidence" value="ECO:0007669"/>
    <property type="project" value="UniProtKB-UniRule"/>
</dbReference>
<keyword evidence="4 16" id="KW-0004">4Fe-4S</keyword>
<dbReference type="AlphaFoldDB" id="A0A1G1L2A8"/>
<dbReference type="Pfam" id="PF04324">
    <property type="entry name" value="Fer2_BFD"/>
    <property type="match status" value="1"/>
</dbReference>
<dbReference type="PRINTS" id="PR00411">
    <property type="entry name" value="PNDRDTASEI"/>
</dbReference>
<feature type="binding site" evidence="16">
    <location>
        <position position="691"/>
    </location>
    <ligand>
        <name>[4Fe-4S] cluster</name>
        <dbReference type="ChEBI" id="CHEBI:49883"/>
    </ligand>
</feature>
<comment type="cofactor">
    <cofactor evidence="16">
        <name>[4Fe-4S] cluster</name>
        <dbReference type="ChEBI" id="CHEBI:49883"/>
    </cofactor>
    <text evidence="16">Binds 1 [4Fe-4S] cluster per subunit.</text>
</comment>
<dbReference type="UniPathway" id="UPA00653"/>
<dbReference type="PANTHER" id="PTHR43809">
    <property type="entry name" value="NITRITE REDUCTASE (NADH) LARGE SUBUNIT"/>
    <property type="match status" value="1"/>
</dbReference>
<evidence type="ECO:0000259" key="18">
    <source>
        <dbReference type="Pfam" id="PF03460"/>
    </source>
</evidence>
<evidence type="ECO:0000256" key="12">
    <source>
        <dbReference type="ARBA" id="ARBA00023014"/>
    </source>
</evidence>
<dbReference type="InterPro" id="IPR007419">
    <property type="entry name" value="BFD-like_2Fe2S-bd_dom"/>
</dbReference>
<dbReference type="InterPro" id="IPR012744">
    <property type="entry name" value="Nitri_red_NirB"/>
</dbReference>
<dbReference type="Proteomes" id="UP000178187">
    <property type="component" value="Unassembled WGS sequence"/>
</dbReference>
<dbReference type="GO" id="GO:0020037">
    <property type="term" value="F:heme binding"/>
    <property type="evidence" value="ECO:0007669"/>
    <property type="project" value="InterPro"/>
</dbReference>
<dbReference type="InterPro" id="IPR045854">
    <property type="entry name" value="NO2/SO3_Rdtase_4Fe4S_sf"/>
</dbReference>
<dbReference type="InterPro" id="IPR023753">
    <property type="entry name" value="FAD/NAD-binding_dom"/>
</dbReference>
<evidence type="ECO:0000313" key="22">
    <source>
        <dbReference type="EMBL" id="OGW99285.1"/>
    </source>
</evidence>
<feature type="binding site" evidence="16">
    <location>
        <position position="657"/>
    </location>
    <ligand>
        <name>[4Fe-4S] cluster</name>
        <dbReference type="ChEBI" id="CHEBI:49883"/>
    </ligand>
</feature>
<feature type="binding site" evidence="16">
    <location>
        <position position="651"/>
    </location>
    <ligand>
        <name>[4Fe-4S] cluster</name>
        <dbReference type="ChEBI" id="CHEBI:49883"/>
    </ligand>
</feature>
<organism evidence="22 23">
    <name type="scientific">Candidatus Danuiimicrobium aquiferis</name>
    <dbReference type="NCBI Taxonomy" id="1801832"/>
    <lineage>
        <taxon>Bacteria</taxon>
        <taxon>Pseudomonadati</taxon>
        <taxon>Candidatus Omnitrophota</taxon>
        <taxon>Candidatus Danuiimicrobium</taxon>
    </lineage>
</organism>
<evidence type="ECO:0000256" key="10">
    <source>
        <dbReference type="ARBA" id="ARBA00023002"/>
    </source>
</evidence>
<dbReference type="SUPFAM" id="SSF51905">
    <property type="entry name" value="FAD/NAD(P)-binding domain"/>
    <property type="match status" value="1"/>
</dbReference>
<evidence type="ECO:0000259" key="20">
    <source>
        <dbReference type="Pfam" id="PF07992"/>
    </source>
</evidence>
<keyword evidence="12 16" id="KW-0411">Iron-sulfur</keyword>
<dbReference type="Gene3D" id="3.30.413.10">
    <property type="entry name" value="Sulfite Reductase Hemoprotein, domain 1"/>
    <property type="match status" value="1"/>
</dbReference>
<dbReference type="InterPro" id="IPR052034">
    <property type="entry name" value="NasD-like"/>
</dbReference>
<keyword evidence="13 15" id="KW-0534">Nitrate assimilation</keyword>
<dbReference type="InterPro" id="IPR005117">
    <property type="entry name" value="NiRdtase/SiRdtase_haem-b_fer"/>
</dbReference>
<comment type="cofactor">
    <cofactor evidence="16">
        <name>siroheme</name>
        <dbReference type="ChEBI" id="CHEBI:60052"/>
    </cofactor>
    <text evidence="16">Binds 1 siroheme per subunit.</text>
</comment>
<dbReference type="GO" id="GO:0046872">
    <property type="term" value="F:metal ion binding"/>
    <property type="evidence" value="ECO:0007669"/>
    <property type="project" value="UniProtKB-KW"/>
</dbReference>
<evidence type="ECO:0000256" key="8">
    <source>
        <dbReference type="ARBA" id="ARBA00022723"/>
    </source>
</evidence>
<evidence type="ECO:0000256" key="5">
    <source>
        <dbReference type="ARBA" id="ARBA00022617"/>
    </source>
</evidence>
<dbReference type="PANTHER" id="PTHR43809:SF1">
    <property type="entry name" value="NITRITE REDUCTASE (NADH) LARGE SUBUNIT"/>
    <property type="match status" value="1"/>
</dbReference>
<dbReference type="Pfam" id="PF07992">
    <property type="entry name" value="Pyr_redox_2"/>
    <property type="match status" value="1"/>
</dbReference>
<evidence type="ECO:0000256" key="15">
    <source>
        <dbReference type="PIRNR" id="PIRNR037149"/>
    </source>
</evidence>
<keyword evidence="7" id="KW-0001">2Fe-2S</keyword>
<dbReference type="NCBIfam" id="TIGR02374">
    <property type="entry name" value="nitri_red_nirB"/>
    <property type="match status" value="1"/>
</dbReference>
<dbReference type="Gene3D" id="3.50.50.60">
    <property type="entry name" value="FAD/NAD(P)-binding domain"/>
    <property type="match status" value="2"/>
</dbReference>
<feature type="domain" description="Nitrite/Sulfite reductase ferredoxin-like" evidence="18">
    <location>
        <begin position="571"/>
        <end position="633"/>
    </location>
</feature>
<feature type="binding site" description="axial binding residue" evidence="16">
    <location>
        <position position="695"/>
    </location>
    <ligand>
        <name>siroheme</name>
        <dbReference type="ChEBI" id="CHEBI:60052"/>
    </ligand>
    <ligandPart>
        <name>Fe</name>
        <dbReference type="ChEBI" id="CHEBI:18248"/>
    </ligandPart>
</feature>
<dbReference type="SUPFAM" id="SSF56014">
    <property type="entry name" value="Nitrite and sulphite reductase 4Fe-4S domain-like"/>
    <property type="match status" value="1"/>
</dbReference>
<evidence type="ECO:0000256" key="9">
    <source>
        <dbReference type="ARBA" id="ARBA00022827"/>
    </source>
</evidence>
<comment type="cofactor">
    <cofactor evidence="14">
        <name>[2Fe-2S] cluster</name>
        <dbReference type="ChEBI" id="CHEBI:190135"/>
    </cofactor>
</comment>
<dbReference type="InterPro" id="IPR036136">
    <property type="entry name" value="Nit/Sulf_reduc_fer-like_dom_sf"/>
</dbReference>
<dbReference type="Gene3D" id="3.90.480.20">
    <property type="match status" value="1"/>
</dbReference>
<comment type="pathway">
    <text evidence="2">Nitrogen metabolism; nitrate reduction (assimilation).</text>
</comment>
<keyword evidence="9 15" id="KW-0274">FAD</keyword>
<evidence type="ECO:0000256" key="13">
    <source>
        <dbReference type="ARBA" id="ARBA00023063"/>
    </source>
</evidence>
<dbReference type="GO" id="GO:0050661">
    <property type="term" value="F:NADP binding"/>
    <property type="evidence" value="ECO:0007669"/>
    <property type="project" value="UniProtKB-UniRule"/>
</dbReference>
<comment type="similarity">
    <text evidence="3">Belongs to the nitrite and sulfite reductase 4Fe-4S domain family.</text>
</comment>
<dbReference type="GO" id="GO:0098809">
    <property type="term" value="F:nitrite reductase activity"/>
    <property type="evidence" value="ECO:0007669"/>
    <property type="project" value="InterPro"/>
</dbReference>
<evidence type="ECO:0000259" key="21">
    <source>
        <dbReference type="Pfam" id="PF18267"/>
    </source>
</evidence>
<evidence type="ECO:0000259" key="17">
    <source>
        <dbReference type="Pfam" id="PF01077"/>
    </source>
</evidence>
<evidence type="ECO:0000256" key="4">
    <source>
        <dbReference type="ARBA" id="ARBA00022485"/>
    </source>
</evidence>
<dbReference type="Pfam" id="PF18267">
    <property type="entry name" value="Rubredoxin_C"/>
    <property type="match status" value="1"/>
</dbReference>
<keyword evidence="11 16" id="KW-0408">Iron</keyword>
<evidence type="ECO:0000256" key="1">
    <source>
        <dbReference type="ARBA" id="ARBA00001974"/>
    </source>
</evidence>
<dbReference type="PIRSF" id="PIRSF037149">
    <property type="entry name" value="NirB"/>
    <property type="match status" value="1"/>
</dbReference>
<dbReference type="GO" id="GO:0051537">
    <property type="term" value="F:2 iron, 2 sulfur cluster binding"/>
    <property type="evidence" value="ECO:0007669"/>
    <property type="project" value="UniProtKB-KW"/>
</dbReference>
<evidence type="ECO:0000256" key="3">
    <source>
        <dbReference type="ARBA" id="ARBA00010429"/>
    </source>
</evidence>
<feature type="binding site" evidence="16">
    <location>
        <position position="695"/>
    </location>
    <ligand>
        <name>[4Fe-4S] cluster</name>
        <dbReference type="ChEBI" id="CHEBI:49883"/>
    </ligand>
</feature>
<keyword evidence="6 15" id="KW-0285">Flavoprotein</keyword>
<protein>
    <submittedName>
        <fullName evidence="22">Nitrite reductase large subunit</fullName>
    </submittedName>
</protein>
<keyword evidence="5 16" id="KW-0349">Heme</keyword>
<dbReference type="Gene3D" id="3.30.390.30">
    <property type="match status" value="1"/>
</dbReference>
<feature type="domain" description="BFD-like [2Fe-2S]-binding" evidence="19">
    <location>
        <begin position="437"/>
        <end position="484"/>
    </location>
</feature>
<dbReference type="InterPro" id="IPR017121">
    <property type="entry name" value="Nitrite_Rdtase_lsu"/>
</dbReference>
<dbReference type="GO" id="GO:0051539">
    <property type="term" value="F:4 iron, 4 sulfur cluster binding"/>
    <property type="evidence" value="ECO:0007669"/>
    <property type="project" value="UniProtKB-KW"/>
</dbReference>
<dbReference type="InterPro" id="IPR016156">
    <property type="entry name" value="FAD/NAD-linked_Rdtase_dimer_sf"/>
</dbReference>
<dbReference type="EMBL" id="MHFR01000011">
    <property type="protein sequence ID" value="OGW99285.1"/>
    <property type="molecule type" value="Genomic_DNA"/>
</dbReference>
<evidence type="ECO:0000313" key="23">
    <source>
        <dbReference type="Proteomes" id="UP000178187"/>
    </source>
</evidence>
<evidence type="ECO:0000256" key="7">
    <source>
        <dbReference type="ARBA" id="ARBA00022714"/>
    </source>
</evidence>
<comment type="cofactor">
    <cofactor evidence="1 15">
        <name>FAD</name>
        <dbReference type="ChEBI" id="CHEBI:57692"/>
    </cofactor>
</comment>
<accession>A0A1G1L2A8</accession>